<keyword evidence="2" id="KW-1185">Reference proteome</keyword>
<reference evidence="1" key="1">
    <citation type="submission" date="2020-05" db="EMBL/GenBank/DDBJ databases">
        <title>WGS assembly of Panicum virgatum.</title>
        <authorList>
            <person name="Lovell J.T."/>
            <person name="Jenkins J."/>
            <person name="Shu S."/>
            <person name="Juenger T.E."/>
            <person name="Schmutz J."/>
        </authorList>
    </citation>
    <scope>NUCLEOTIDE SEQUENCE</scope>
    <source>
        <strain evidence="1">AP13</strain>
    </source>
</reference>
<dbReference type="EMBL" id="CM029038">
    <property type="protein sequence ID" value="KAG2652373.1"/>
    <property type="molecule type" value="Genomic_DNA"/>
</dbReference>
<proteinExistence type="predicted"/>
<organism evidence="1 2">
    <name type="scientific">Panicum virgatum</name>
    <name type="common">Blackwell switchgrass</name>
    <dbReference type="NCBI Taxonomy" id="38727"/>
    <lineage>
        <taxon>Eukaryota</taxon>
        <taxon>Viridiplantae</taxon>
        <taxon>Streptophyta</taxon>
        <taxon>Embryophyta</taxon>
        <taxon>Tracheophyta</taxon>
        <taxon>Spermatophyta</taxon>
        <taxon>Magnoliopsida</taxon>
        <taxon>Liliopsida</taxon>
        <taxon>Poales</taxon>
        <taxon>Poaceae</taxon>
        <taxon>PACMAD clade</taxon>
        <taxon>Panicoideae</taxon>
        <taxon>Panicodae</taxon>
        <taxon>Paniceae</taxon>
        <taxon>Panicinae</taxon>
        <taxon>Panicum</taxon>
        <taxon>Panicum sect. Hiantes</taxon>
    </lineage>
</organism>
<dbReference type="PANTHER" id="PTHR47150:SF5">
    <property type="entry name" value="OS07G0546750 PROTEIN"/>
    <property type="match status" value="1"/>
</dbReference>
<dbReference type="AlphaFoldDB" id="A0A8T0X4W3"/>
<sequence>MAWRYIKMAMCGTVAARRRKEEDLHATTIVACMDFGSKRRWGGSVPGHQVKKRKRDEINEQIMGNYFNDPPLYGDGLFRRRFRMRKSLFLRIVDEVSPSSDSTSFLALSAASWHNSES</sequence>
<dbReference type="Proteomes" id="UP000823388">
    <property type="component" value="Chromosome 1N"/>
</dbReference>
<protein>
    <submittedName>
        <fullName evidence="1">Uncharacterized protein</fullName>
    </submittedName>
</protein>
<name>A0A8T0X4W3_PANVG</name>
<evidence type="ECO:0000313" key="1">
    <source>
        <dbReference type="EMBL" id="KAG2652373.1"/>
    </source>
</evidence>
<accession>A0A8T0X4W3</accession>
<gene>
    <name evidence="1" type="ORF">PVAP13_1NG350519</name>
</gene>
<comment type="caution">
    <text evidence="1">The sequence shown here is derived from an EMBL/GenBank/DDBJ whole genome shotgun (WGS) entry which is preliminary data.</text>
</comment>
<evidence type="ECO:0000313" key="2">
    <source>
        <dbReference type="Proteomes" id="UP000823388"/>
    </source>
</evidence>
<dbReference type="PANTHER" id="PTHR47150">
    <property type="entry name" value="OS12G0169200 PROTEIN"/>
    <property type="match status" value="1"/>
</dbReference>